<accession>A0ABS5FYR4</accession>
<proteinExistence type="predicted"/>
<dbReference type="EMBL" id="JAFCLK010000001">
    <property type="protein sequence ID" value="MBR1134190.1"/>
    <property type="molecule type" value="Genomic_DNA"/>
</dbReference>
<dbReference type="Proteomes" id="UP001314635">
    <property type="component" value="Unassembled WGS sequence"/>
</dbReference>
<evidence type="ECO:0000313" key="1">
    <source>
        <dbReference type="EMBL" id="MBR1134190.1"/>
    </source>
</evidence>
<protein>
    <submittedName>
        <fullName evidence="1">Conjugal transfer protein TraD</fullName>
    </submittedName>
</protein>
<gene>
    <name evidence="1" type="primary">traD</name>
    <name evidence="1" type="ORF">JQ619_00250</name>
</gene>
<organism evidence="1 2">
    <name type="scientific">Bradyrhizobium denitrificans</name>
    <dbReference type="NCBI Taxonomy" id="2734912"/>
    <lineage>
        <taxon>Bacteria</taxon>
        <taxon>Pseudomonadati</taxon>
        <taxon>Pseudomonadota</taxon>
        <taxon>Alphaproteobacteria</taxon>
        <taxon>Hyphomicrobiales</taxon>
        <taxon>Nitrobacteraceae</taxon>
        <taxon>Bradyrhizobium</taxon>
    </lineage>
</organism>
<keyword evidence="2" id="KW-1185">Reference proteome</keyword>
<comment type="caution">
    <text evidence="1">The sequence shown here is derived from an EMBL/GenBank/DDBJ whole genome shotgun (WGS) entry which is preliminary data.</text>
</comment>
<evidence type="ECO:0000313" key="2">
    <source>
        <dbReference type="Proteomes" id="UP001314635"/>
    </source>
</evidence>
<reference evidence="2" key="1">
    <citation type="journal article" date="2021" name="ISME J.">
        <title>Evolutionary origin and ecological implication of a unique nif island in free-living Bradyrhizobium lineages.</title>
        <authorList>
            <person name="Tao J."/>
        </authorList>
    </citation>
    <scope>NUCLEOTIDE SEQUENCE [LARGE SCALE GENOMIC DNA]</scope>
    <source>
        <strain evidence="2">SZCCT0094</strain>
    </source>
</reference>
<sequence>MLASAERATILGGLLWMADKLQSDVGKRSRALRPAKGKQAFWND</sequence>
<name>A0ABS5FYR4_9BRAD</name>
<dbReference type="RefSeq" id="WP_081766922.1">
    <property type="nucleotide sequence ID" value="NZ_JAFCLK010000001.1"/>
</dbReference>